<feature type="domain" description="Plastocyanin-like" evidence="11">
    <location>
        <begin position="357"/>
        <end position="491"/>
    </location>
</feature>
<reference evidence="12" key="2">
    <citation type="submission" date="2020-08" db="EMBL/GenBank/DDBJ databases">
        <title>Plant Genome Project.</title>
        <authorList>
            <person name="Zhang R.-G."/>
        </authorList>
    </citation>
    <scope>NUCLEOTIDE SEQUENCE</scope>
    <source>
        <strain evidence="12">Huo1</strain>
        <tissue evidence="12">Leaf</tissue>
    </source>
</reference>
<evidence type="ECO:0000256" key="5">
    <source>
        <dbReference type="ARBA" id="ARBA00022723"/>
    </source>
</evidence>
<comment type="cofactor">
    <cofactor evidence="1">
        <name>Cu cation</name>
        <dbReference type="ChEBI" id="CHEBI:23378"/>
    </cofactor>
</comment>
<keyword evidence="4" id="KW-0964">Secreted</keyword>
<evidence type="ECO:0000256" key="8">
    <source>
        <dbReference type="ARBA" id="ARBA00023008"/>
    </source>
</evidence>
<evidence type="ECO:0000259" key="11">
    <source>
        <dbReference type="Pfam" id="PF07731"/>
    </source>
</evidence>
<evidence type="ECO:0000256" key="9">
    <source>
        <dbReference type="ARBA" id="ARBA00023180"/>
    </source>
</evidence>
<dbReference type="EMBL" id="PNBA02000005">
    <property type="protein sequence ID" value="KAG6422970.1"/>
    <property type="molecule type" value="Genomic_DNA"/>
</dbReference>
<dbReference type="PANTHER" id="PTHR11709:SF443">
    <property type="entry name" value="LACCASE-15"/>
    <property type="match status" value="1"/>
</dbReference>
<dbReference type="Proteomes" id="UP000298416">
    <property type="component" value="Unassembled WGS sequence"/>
</dbReference>
<comment type="caution">
    <text evidence="12">The sequence shown here is derived from an EMBL/GenBank/DDBJ whole genome shotgun (WGS) entry which is preliminary data.</text>
</comment>
<evidence type="ECO:0000259" key="10">
    <source>
        <dbReference type="Pfam" id="PF00394"/>
    </source>
</evidence>
<dbReference type="GO" id="GO:0005576">
    <property type="term" value="C:extracellular region"/>
    <property type="evidence" value="ECO:0007669"/>
    <property type="project" value="UniProtKB-SubCell"/>
</dbReference>
<dbReference type="InterPro" id="IPR033138">
    <property type="entry name" value="Cu_oxidase_CS"/>
</dbReference>
<accession>A0A8X8XYS0</accession>
<organism evidence="12">
    <name type="scientific">Salvia splendens</name>
    <name type="common">Scarlet sage</name>
    <dbReference type="NCBI Taxonomy" id="180675"/>
    <lineage>
        <taxon>Eukaryota</taxon>
        <taxon>Viridiplantae</taxon>
        <taxon>Streptophyta</taxon>
        <taxon>Embryophyta</taxon>
        <taxon>Tracheophyta</taxon>
        <taxon>Spermatophyta</taxon>
        <taxon>Magnoliopsida</taxon>
        <taxon>eudicotyledons</taxon>
        <taxon>Gunneridae</taxon>
        <taxon>Pentapetalae</taxon>
        <taxon>asterids</taxon>
        <taxon>lamiids</taxon>
        <taxon>Lamiales</taxon>
        <taxon>Lamiaceae</taxon>
        <taxon>Nepetoideae</taxon>
        <taxon>Mentheae</taxon>
        <taxon>Salviinae</taxon>
        <taxon>Salvia</taxon>
        <taxon>Salvia subgen. Calosphace</taxon>
        <taxon>core Calosphace</taxon>
    </lineage>
</organism>
<reference evidence="12" key="1">
    <citation type="submission" date="2018-01" db="EMBL/GenBank/DDBJ databases">
        <authorList>
            <person name="Mao J.F."/>
        </authorList>
    </citation>
    <scope>NUCLEOTIDE SEQUENCE</scope>
    <source>
        <strain evidence="12">Huo1</strain>
        <tissue evidence="12">Leaf</tissue>
    </source>
</reference>
<keyword evidence="13" id="KW-1185">Reference proteome</keyword>
<keyword evidence="6" id="KW-0677">Repeat</keyword>
<evidence type="ECO:0000256" key="1">
    <source>
        <dbReference type="ARBA" id="ARBA00001935"/>
    </source>
</evidence>
<feature type="domain" description="Plastocyanin-like" evidence="10">
    <location>
        <begin position="191"/>
        <end position="264"/>
    </location>
</feature>
<evidence type="ECO:0000313" key="12">
    <source>
        <dbReference type="EMBL" id="KAG6422970.1"/>
    </source>
</evidence>
<proteinExistence type="inferred from homology"/>
<evidence type="ECO:0000256" key="7">
    <source>
        <dbReference type="ARBA" id="ARBA00023002"/>
    </source>
</evidence>
<evidence type="ECO:0008006" key="14">
    <source>
        <dbReference type="Google" id="ProtNLM"/>
    </source>
</evidence>
<evidence type="ECO:0000256" key="4">
    <source>
        <dbReference type="ARBA" id="ARBA00022525"/>
    </source>
</evidence>
<dbReference type="InterPro" id="IPR008972">
    <property type="entry name" value="Cupredoxin"/>
</dbReference>
<dbReference type="Pfam" id="PF07731">
    <property type="entry name" value="Cu-oxidase_2"/>
    <property type="match status" value="1"/>
</dbReference>
<keyword evidence="5" id="KW-0479">Metal-binding</keyword>
<dbReference type="Gene3D" id="2.60.40.420">
    <property type="entry name" value="Cupredoxins - blue copper proteins"/>
    <property type="match status" value="2"/>
</dbReference>
<gene>
    <name evidence="12" type="ORF">SASPL_113353</name>
</gene>
<evidence type="ECO:0000256" key="2">
    <source>
        <dbReference type="ARBA" id="ARBA00004613"/>
    </source>
</evidence>
<dbReference type="InterPro" id="IPR011706">
    <property type="entry name" value="Cu-oxidase_C"/>
</dbReference>
<dbReference type="AlphaFoldDB" id="A0A8X8XYS0"/>
<dbReference type="Pfam" id="PF00394">
    <property type="entry name" value="Cu-oxidase"/>
    <property type="match status" value="1"/>
</dbReference>
<dbReference type="GO" id="GO:0005507">
    <property type="term" value="F:copper ion binding"/>
    <property type="evidence" value="ECO:0007669"/>
    <property type="project" value="InterPro"/>
</dbReference>
<name>A0A8X8XYS0_SALSN</name>
<dbReference type="PANTHER" id="PTHR11709">
    <property type="entry name" value="MULTI-COPPER OXIDASE"/>
    <property type="match status" value="1"/>
</dbReference>
<protein>
    <recommendedName>
        <fullName evidence="14">Laccase</fullName>
    </recommendedName>
</protein>
<dbReference type="PROSITE" id="PS00080">
    <property type="entry name" value="MULTICOPPER_OXIDASE2"/>
    <property type="match status" value="1"/>
</dbReference>
<keyword evidence="7" id="KW-0560">Oxidoreductase</keyword>
<comment type="similarity">
    <text evidence="3">Belongs to the multicopper oxidase family.</text>
</comment>
<sequence>MNLRRPPRHLLLHVSSPLCIWKPTPPLQSSKQRSTIPLLKPPPPFLTPLDHQQLVAVLMTTTLFLFANYLLQKSMPRMHKAYDKKWSRNHGCASRLLLLISDNDEEKKAVVSTPPLDEDETTFSADLSYINSLYGTGFFKLRATSLMLWYMSLSSTSSAPSHLFEVDLYVLPVHDPDVLLGVQWLQMVSTFEKHNILITESRRRAYTKPLLTDYVAISLGQTLDLLLEANQTPSHYYMGARIYASGEEIHSVTIPATGIIEYVGNYTPPPSPLLPSFPQVNDSVGFTNQLKSLGNNVDVPKEVDETFFYTLSMNIMACANSTRLLASVNNVSMLLPKSIDILQAYYRGINGVFTADFPDFPPTSFNYAYGTMSKEESGAEIRTAVRILEYNTTVEIVFQGTNLGDGVEHPMHLHGYSFYVVGSGLGNHGKIRDPPNYNLVDPPLMENIIVPKNGWTTITFKANNPGVWYMHCHLERHMSWGMGMVFIVKDGKLPHEKMLPPPPDMPSCGGEDSSPPLVFGTTTILGKKRYEVE</sequence>
<dbReference type="GO" id="GO:0016491">
    <property type="term" value="F:oxidoreductase activity"/>
    <property type="evidence" value="ECO:0007669"/>
    <property type="project" value="UniProtKB-KW"/>
</dbReference>
<evidence type="ECO:0000256" key="3">
    <source>
        <dbReference type="ARBA" id="ARBA00010609"/>
    </source>
</evidence>
<dbReference type="InterPro" id="IPR002355">
    <property type="entry name" value="Cu_oxidase_Cu_BS"/>
</dbReference>
<evidence type="ECO:0000256" key="6">
    <source>
        <dbReference type="ARBA" id="ARBA00022737"/>
    </source>
</evidence>
<dbReference type="InterPro" id="IPR001117">
    <property type="entry name" value="Cu-oxidase_2nd"/>
</dbReference>
<keyword evidence="8" id="KW-0186">Copper</keyword>
<comment type="subcellular location">
    <subcellularLocation>
        <location evidence="2">Secreted</location>
    </subcellularLocation>
</comment>
<dbReference type="PROSITE" id="PS00079">
    <property type="entry name" value="MULTICOPPER_OXIDASE1"/>
    <property type="match status" value="1"/>
</dbReference>
<dbReference type="CDD" id="cd13897">
    <property type="entry name" value="CuRO_3_LCC_plant"/>
    <property type="match status" value="1"/>
</dbReference>
<evidence type="ECO:0000313" key="13">
    <source>
        <dbReference type="Proteomes" id="UP000298416"/>
    </source>
</evidence>
<dbReference type="InterPro" id="IPR034289">
    <property type="entry name" value="CuRO_3_LCC"/>
</dbReference>
<dbReference type="InterPro" id="IPR045087">
    <property type="entry name" value="Cu-oxidase_fam"/>
</dbReference>
<keyword evidence="9" id="KW-0325">Glycoprotein</keyword>
<dbReference type="SUPFAM" id="SSF49503">
    <property type="entry name" value="Cupredoxins"/>
    <property type="match status" value="2"/>
</dbReference>